<feature type="transmembrane region" description="Helical" evidence="2">
    <location>
        <begin position="101"/>
        <end position="118"/>
    </location>
</feature>
<accession>A0ABV9PWM0</accession>
<keyword evidence="2" id="KW-0472">Membrane</keyword>
<dbReference type="Proteomes" id="UP001596002">
    <property type="component" value="Unassembled WGS sequence"/>
</dbReference>
<dbReference type="EMBL" id="JBHSHC010000006">
    <property type="protein sequence ID" value="MFC4765909.1"/>
    <property type="molecule type" value="Genomic_DNA"/>
</dbReference>
<protein>
    <recommendedName>
        <fullName evidence="5">DUF3899 domain-containing protein</fullName>
    </recommendedName>
</protein>
<proteinExistence type="predicted"/>
<reference evidence="4" key="1">
    <citation type="journal article" date="2019" name="Int. J. Syst. Evol. Microbiol.">
        <title>The Global Catalogue of Microorganisms (GCM) 10K type strain sequencing project: providing services to taxonomists for standard genome sequencing and annotation.</title>
        <authorList>
            <consortium name="The Broad Institute Genomics Platform"/>
            <consortium name="The Broad Institute Genome Sequencing Center for Infectious Disease"/>
            <person name="Wu L."/>
            <person name="Ma J."/>
        </authorList>
    </citation>
    <scope>NUCLEOTIDE SEQUENCE [LARGE SCALE GENOMIC DNA]</scope>
    <source>
        <strain evidence="4">WYCCWR 12678</strain>
    </source>
</reference>
<comment type="caution">
    <text evidence="3">The sequence shown here is derived from an EMBL/GenBank/DDBJ whole genome shotgun (WGS) entry which is preliminary data.</text>
</comment>
<name>A0ABV9PWM0_9BACL</name>
<sequence>MMSKKWLRPIWISAMLIAILAVYVGLFKNPLPGRFFVDLSNSMFLWGLTLLCVSLIYVTRFFGFLAYFQNWFRFRPLTPTSDEEAEPEAPQHEDTEKRDPSLVYASLLLIALSIPIYYI</sequence>
<organism evidence="3 4">
    <name type="scientific">Effusibacillus consociatus</name>
    <dbReference type="NCBI Taxonomy" id="1117041"/>
    <lineage>
        <taxon>Bacteria</taxon>
        <taxon>Bacillati</taxon>
        <taxon>Bacillota</taxon>
        <taxon>Bacilli</taxon>
        <taxon>Bacillales</taxon>
        <taxon>Alicyclobacillaceae</taxon>
        <taxon>Effusibacillus</taxon>
    </lineage>
</organism>
<keyword evidence="2" id="KW-0812">Transmembrane</keyword>
<gene>
    <name evidence="3" type="ORF">ACFO8Q_00615</name>
</gene>
<feature type="transmembrane region" description="Helical" evidence="2">
    <location>
        <begin position="46"/>
        <end position="68"/>
    </location>
</feature>
<evidence type="ECO:0000313" key="3">
    <source>
        <dbReference type="EMBL" id="MFC4765909.1"/>
    </source>
</evidence>
<keyword evidence="2" id="KW-1133">Transmembrane helix</keyword>
<evidence type="ECO:0000313" key="4">
    <source>
        <dbReference type="Proteomes" id="UP001596002"/>
    </source>
</evidence>
<feature type="region of interest" description="Disordered" evidence="1">
    <location>
        <begin position="79"/>
        <end position="98"/>
    </location>
</feature>
<evidence type="ECO:0000256" key="2">
    <source>
        <dbReference type="SAM" id="Phobius"/>
    </source>
</evidence>
<dbReference type="RefSeq" id="WP_380023496.1">
    <property type="nucleotide sequence ID" value="NZ_JBHSHC010000006.1"/>
</dbReference>
<keyword evidence="4" id="KW-1185">Reference proteome</keyword>
<feature type="compositionally biased region" description="Basic and acidic residues" evidence="1">
    <location>
        <begin position="89"/>
        <end position="98"/>
    </location>
</feature>
<feature type="transmembrane region" description="Helical" evidence="2">
    <location>
        <begin position="7"/>
        <end position="26"/>
    </location>
</feature>
<evidence type="ECO:0000256" key="1">
    <source>
        <dbReference type="SAM" id="MobiDB-lite"/>
    </source>
</evidence>
<evidence type="ECO:0008006" key="5">
    <source>
        <dbReference type="Google" id="ProtNLM"/>
    </source>
</evidence>